<name>A0A5K7YWF8_9BACT</name>
<keyword evidence="3" id="KW-1185">Reference proteome</keyword>
<feature type="region of interest" description="Disordered" evidence="1">
    <location>
        <begin position="57"/>
        <end position="91"/>
    </location>
</feature>
<sequence>MQEIQFEVGGKYENMKGVFEVIAIHRDSMDIRWENGEEITTPIELQQRIIERMEHEKEMEEAKAKQKAKKAKAASSKAGKQFSGLEESDFGNTVSKTSWRGRGQLGGAVAQRFKTKQFKFNSWAVLRKPEVNWLDVKRQKQKDLPFQAKFFARVDQNRLCYGVHIPTADPDASGKSDWQTLLTWLGRDENDAWLKKQCTSHGIYLVDLGGQGFGGRLENREEQWFHAGPDNSVASLSAFLSEAGKSGSLDLRIEKEMEKTAALEKKQAIAADVAAFFDALMPLYAAMAADAP</sequence>
<dbReference type="AlphaFoldDB" id="A0A5K7YWF8"/>
<reference evidence="2 3" key="1">
    <citation type="submission" date="2019-11" db="EMBL/GenBank/DDBJ databases">
        <title>Comparative genomics of hydrocarbon-degrading Desulfosarcina strains.</title>
        <authorList>
            <person name="Watanabe M."/>
            <person name="Kojima H."/>
            <person name="Fukui M."/>
        </authorList>
    </citation>
    <scope>NUCLEOTIDE SEQUENCE [LARGE SCALE GENOMIC DNA]</scope>
    <source>
        <strain evidence="2 3">PP31</strain>
    </source>
</reference>
<accession>A0A5K7YWF8</accession>
<evidence type="ECO:0000256" key="1">
    <source>
        <dbReference type="SAM" id="MobiDB-lite"/>
    </source>
</evidence>
<protein>
    <submittedName>
        <fullName evidence="2">Uncharacterized protein</fullName>
    </submittedName>
</protein>
<evidence type="ECO:0000313" key="2">
    <source>
        <dbReference type="EMBL" id="BBO74092.1"/>
    </source>
</evidence>
<organism evidence="2 3">
    <name type="scientific">Desulfosarcina widdelii</name>
    <dbReference type="NCBI Taxonomy" id="947919"/>
    <lineage>
        <taxon>Bacteria</taxon>
        <taxon>Pseudomonadati</taxon>
        <taxon>Thermodesulfobacteriota</taxon>
        <taxon>Desulfobacteria</taxon>
        <taxon>Desulfobacterales</taxon>
        <taxon>Desulfosarcinaceae</taxon>
        <taxon>Desulfosarcina</taxon>
    </lineage>
</organism>
<dbReference type="OrthoDB" id="5418877at2"/>
<dbReference type="Proteomes" id="UP000427769">
    <property type="component" value="Chromosome"/>
</dbReference>
<evidence type="ECO:0000313" key="3">
    <source>
        <dbReference type="Proteomes" id="UP000427769"/>
    </source>
</evidence>
<dbReference type="EMBL" id="AP021875">
    <property type="protein sequence ID" value="BBO74092.1"/>
    <property type="molecule type" value="Genomic_DNA"/>
</dbReference>
<dbReference type="RefSeq" id="WP_155303146.1">
    <property type="nucleotide sequence ID" value="NZ_AP021875.1"/>
</dbReference>
<dbReference type="KEGG" id="dwd:DSCW_15090"/>
<gene>
    <name evidence="2" type="ORF">DSCW_15090</name>
</gene>
<proteinExistence type="predicted"/>